<dbReference type="EMBL" id="CP107020">
    <property type="protein sequence ID" value="UYG17001.1"/>
    <property type="molecule type" value="Genomic_DNA"/>
</dbReference>
<keyword evidence="2" id="KW-0812">Transmembrane</keyword>
<dbReference type="RefSeq" id="WP_263594211.1">
    <property type="nucleotide sequence ID" value="NZ_CP107020.1"/>
</dbReference>
<evidence type="ECO:0000259" key="3">
    <source>
        <dbReference type="Pfam" id="PF11181"/>
    </source>
</evidence>
<protein>
    <recommendedName>
        <fullName evidence="3">General stress protein 17M-like domain-containing protein</fullName>
    </recommendedName>
</protein>
<keyword evidence="5" id="KW-1185">Reference proteome</keyword>
<feature type="compositionally biased region" description="Basic and acidic residues" evidence="1">
    <location>
        <begin position="235"/>
        <end position="254"/>
    </location>
</feature>
<reference evidence="4" key="1">
    <citation type="submission" date="2022-10" db="EMBL/GenBank/DDBJ databases">
        <title>Whole-Genome Sequencing of Brachybacterium huguangmaarense BRM-3, Isolated from Betula schmidtii.</title>
        <authorList>
            <person name="Haam D."/>
        </authorList>
    </citation>
    <scope>NUCLEOTIDE SEQUENCE</scope>
    <source>
        <strain evidence="4">BRM-3</strain>
    </source>
</reference>
<accession>A0ABY6G1C3</accession>
<keyword evidence="2" id="KW-1133">Transmembrane helix</keyword>
<gene>
    <name evidence="4" type="ORF">BRM3_00750</name>
</gene>
<proteinExistence type="predicted"/>
<evidence type="ECO:0000256" key="2">
    <source>
        <dbReference type="SAM" id="Phobius"/>
    </source>
</evidence>
<feature type="transmembrane region" description="Helical" evidence="2">
    <location>
        <begin position="100"/>
        <end position="121"/>
    </location>
</feature>
<name>A0ABY6G1C3_9MICO</name>
<feature type="region of interest" description="Disordered" evidence="1">
    <location>
        <begin position="172"/>
        <end position="254"/>
    </location>
</feature>
<dbReference type="InterPro" id="IPR025889">
    <property type="entry name" value="GSP17M-like_dom"/>
</dbReference>
<keyword evidence="2" id="KW-0472">Membrane</keyword>
<feature type="domain" description="General stress protein 17M-like" evidence="3">
    <location>
        <begin position="22"/>
        <end position="95"/>
    </location>
</feature>
<feature type="transmembrane region" description="Helical" evidence="2">
    <location>
        <begin position="70"/>
        <end position="94"/>
    </location>
</feature>
<evidence type="ECO:0000313" key="4">
    <source>
        <dbReference type="EMBL" id="UYG17001.1"/>
    </source>
</evidence>
<feature type="compositionally biased region" description="Low complexity" evidence="1">
    <location>
        <begin position="204"/>
        <end position="224"/>
    </location>
</feature>
<evidence type="ECO:0000313" key="5">
    <source>
        <dbReference type="Proteomes" id="UP001164305"/>
    </source>
</evidence>
<organism evidence="4 5">
    <name type="scientific">Brachybacterium huguangmaarense</name>
    <dbReference type="NCBI Taxonomy" id="1652028"/>
    <lineage>
        <taxon>Bacteria</taxon>
        <taxon>Bacillati</taxon>
        <taxon>Actinomycetota</taxon>
        <taxon>Actinomycetes</taxon>
        <taxon>Micrococcales</taxon>
        <taxon>Dermabacteraceae</taxon>
        <taxon>Brachybacterium</taxon>
    </lineage>
</organism>
<dbReference type="Proteomes" id="UP001164305">
    <property type="component" value="Chromosome"/>
</dbReference>
<evidence type="ECO:0000256" key="1">
    <source>
        <dbReference type="SAM" id="MobiDB-lite"/>
    </source>
</evidence>
<dbReference type="Pfam" id="PF11181">
    <property type="entry name" value="YflT"/>
    <property type="match status" value="1"/>
</dbReference>
<sequence length="254" mass="26687">MTSPQNSPLDNQLFRLKFPRSLGAYGTYAEVQAVVDTLADHEFPVENTMIVGTDLKLIERVTGRRTWGRVIGGGVLSGLWMGLFVGILFSLFTAQVLTTVVMSMLMGIVFFTIWSAISYAMSGGRRDFTSMTATIPMQYELLVEHSHADRAREILGAAGTGPAAFAGGGYAGTPAPAPVPDHGGYGQPAAPQGDGRYGQPAAEPVASPAPGGYGSSPAPEAPAGSDGGYGQVAPDPRDRPVYGRPAGEDEPRER</sequence>